<dbReference type="EMBL" id="MF155946">
    <property type="protein sequence ID" value="ASR75435.1"/>
    <property type="molecule type" value="Genomic_DNA"/>
</dbReference>
<gene>
    <name evidence="1" type="ORF">SEA_MILDRED21_27</name>
</gene>
<protein>
    <submittedName>
        <fullName evidence="1">Uncharacterized protein</fullName>
    </submittedName>
</protein>
<organism evidence="1 2">
    <name type="scientific">Streptomyces phage Mildred21</name>
    <dbReference type="NCBI Taxonomy" id="2023959"/>
    <lineage>
        <taxon>Viruses</taxon>
        <taxon>Duplodnaviria</taxon>
        <taxon>Heunggongvirae</taxon>
        <taxon>Uroviricota</taxon>
        <taxon>Caudoviricetes</taxon>
        <taxon>Stanwilliamsviridae</taxon>
        <taxon>Boydwoodruffvirinae</taxon>
        <taxon>Samistivirus</taxon>
        <taxon>Samistivirus mildred21</taxon>
    </lineage>
</organism>
<reference evidence="1 2" key="1">
    <citation type="submission" date="2017-05" db="EMBL/GenBank/DDBJ databases">
        <authorList>
            <person name="Chapman J."/>
            <person name="Chang C."/>
            <person name="Suresh T."/>
            <person name="Shishido T.C."/>
            <person name="Bindert I."/>
            <person name="Shaffer C.D."/>
            <person name="Weston-Hafer K.A."/>
            <person name="Russell D.A."/>
            <person name="Pope W.H."/>
            <person name="Jacobs-Sera D."/>
            <person name="Hendrix R.W."/>
            <person name="Hatfull G.F."/>
        </authorList>
    </citation>
    <scope>NUCLEOTIDE SEQUENCE [LARGE SCALE GENOMIC DNA]</scope>
</reference>
<sequence length="78" mass="9031">MTTREGAEQILNLFLLEDVCNNRNHYEGTHEITYVGNHFAVLDIRSGEIHTFKVELVPSDLPANEWIDAFNGQEWLEE</sequence>
<accession>A0A222YTY0</accession>
<evidence type="ECO:0000313" key="1">
    <source>
        <dbReference type="EMBL" id="ASR75435.1"/>
    </source>
</evidence>
<dbReference type="OrthoDB" id="35799at10239"/>
<dbReference type="Proteomes" id="UP000223009">
    <property type="component" value="Segment"/>
</dbReference>
<keyword evidence="2" id="KW-1185">Reference proteome</keyword>
<name>A0A222YTY0_9CAUD</name>
<proteinExistence type="predicted"/>
<evidence type="ECO:0000313" key="2">
    <source>
        <dbReference type="Proteomes" id="UP000223009"/>
    </source>
</evidence>